<dbReference type="RefSeq" id="WP_151158334.1">
    <property type="nucleotide sequence ID" value="NZ_VZRA01000010.1"/>
</dbReference>
<evidence type="ECO:0000313" key="1">
    <source>
        <dbReference type="EMBL" id="KAB0668286.1"/>
    </source>
</evidence>
<protein>
    <submittedName>
        <fullName evidence="1">Uncharacterized protein</fullName>
    </submittedName>
</protein>
<reference evidence="1 2" key="1">
    <citation type="journal article" date="2020" name="Microorganisms">
        <title>Description of Three Novel Members in the Family Geobacteraceae, Oryzomonas japonicum gen. nov., sp. nov., Oryzomonas sagensis sp. nov., and Oryzomonas ruber sp. nov.</title>
        <authorList>
            <person name="Xu Z."/>
            <person name="Masuda Y."/>
            <person name="Hayakawa C."/>
            <person name="Ushijima N."/>
            <person name="Kawano K."/>
            <person name="Shiratori Y."/>
            <person name="Senoo K."/>
            <person name="Itoh H."/>
        </authorList>
    </citation>
    <scope>NUCLEOTIDE SEQUENCE [LARGE SCALE GENOMIC DNA]</scope>
    <source>
        <strain evidence="1 2">Red100</strain>
    </source>
</reference>
<evidence type="ECO:0000313" key="2">
    <source>
        <dbReference type="Proteomes" id="UP000798046"/>
    </source>
</evidence>
<organism evidence="1 2">
    <name type="scientific">Oryzomonas sagensis</name>
    <dbReference type="NCBI Taxonomy" id="2603857"/>
    <lineage>
        <taxon>Bacteria</taxon>
        <taxon>Pseudomonadati</taxon>
        <taxon>Thermodesulfobacteriota</taxon>
        <taxon>Desulfuromonadia</taxon>
        <taxon>Geobacterales</taxon>
        <taxon>Geobacteraceae</taxon>
        <taxon>Oryzomonas</taxon>
    </lineage>
</organism>
<sequence length="59" mass="7045">MNYSTMTRMELIAARAQAWRIGNEVEADRIEEAFARLDRRGRVMYQRSLQPRFRNLSVL</sequence>
<accession>A0ABQ6TK25</accession>
<comment type="caution">
    <text evidence="1">The sequence shown here is derived from an EMBL/GenBank/DDBJ whole genome shotgun (WGS) entry which is preliminary data.</text>
</comment>
<dbReference type="EMBL" id="VZRA01000010">
    <property type="protein sequence ID" value="KAB0668286.1"/>
    <property type="molecule type" value="Genomic_DNA"/>
</dbReference>
<gene>
    <name evidence="1" type="ORF">F6V30_16645</name>
</gene>
<name>A0ABQ6TK25_9BACT</name>
<dbReference type="Proteomes" id="UP000798046">
    <property type="component" value="Unassembled WGS sequence"/>
</dbReference>
<keyword evidence="2" id="KW-1185">Reference proteome</keyword>
<proteinExistence type="predicted"/>